<sequence length="220" mass="24847">MPLQVLVMDTEGNASGSQGGDNSPAAWGTVRYPRLHVHNKEKSNEKIKLKNRRKGSKDSDEEDLDFAPTPDDEVSDAAEGSNRKRRRNQIPNASSDPPRMMDDEAHLKRRELGAQICGSSYNPNVGIKVSDIEIGFKNWTLTGDLRLRAFFMCAFQSLLFSNTNSYIRLKDVRNTEDLENIGRRNWCKVVVDNLSKAARLYEKDFVKKASMHRSLAVESS</sequence>
<feature type="compositionally biased region" description="Acidic residues" evidence="1">
    <location>
        <begin position="59"/>
        <end position="76"/>
    </location>
</feature>
<evidence type="ECO:0000313" key="3">
    <source>
        <dbReference type="Proteomes" id="UP000275267"/>
    </source>
</evidence>
<feature type="compositionally biased region" description="Basic and acidic residues" evidence="1">
    <location>
        <begin position="38"/>
        <end position="48"/>
    </location>
</feature>
<dbReference type="OrthoDB" id="691954at2759"/>
<feature type="region of interest" description="Disordered" evidence="1">
    <location>
        <begin position="1"/>
        <end position="101"/>
    </location>
</feature>
<reference evidence="3" key="1">
    <citation type="journal article" date="2019" name="Nat. Commun.">
        <title>The genome of broomcorn millet.</title>
        <authorList>
            <person name="Zou C."/>
            <person name="Miki D."/>
            <person name="Li D."/>
            <person name="Tang Q."/>
            <person name="Xiao L."/>
            <person name="Rajput S."/>
            <person name="Deng P."/>
            <person name="Jia W."/>
            <person name="Huang R."/>
            <person name="Zhang M."/>
            <person name="Sun Y."/>
            <person name="Hu J."/>
            <person name="Fu X."/>
            <person name="Schnable P.S."/>
            <person name="Li F."/>
            <person name="Zhang H."/>
            <person name="Feng B."/>
            <person name="Zhu X."/>
            <person name="Liu R."/>
            <person name="Schnable J.C."/>
            <person name="Zhu J.-K."/>
            <person name="Zhang H."/>
        </authorList>
    </citation>
    <scope>NUCLEOTIDE SEQUENCE [LARGE SCALE GENOMIC DNA]</scope>
</reference>
<accession>A0A3L6SFT0</accession>
<gene>
    <name evidence="2" type="ORF">C2845_PM02G16920</name>
</gene>
<organism evidence="2 3">
    <name type="scientific">Panicum miliaceum</name>
    <name type="common">Proso millet</name>
    <name type="synonym">Broomcorn millet</name>
    <dbReference type="NCBI Taxonomy" id="4540"/>
    <lineage>
        <taxon>Eukaryota</taxon>
        <taxon>Viridiplantae</taxon>
        <taxon>Streptophyta</taxon>
        <taxon>Embryophyta</taxon>
        <taxon>Tracheophyta</taxon>
        <taxon>Spermatophyta</taxon>
        <taxon>Magnoliopsida</taxon>
        <taxon>Liliopsida</taxon>
        <taxon>Poales</taxon>
        <taxon>Poaceae</taxon>
        <taxon>PACMAD clade</taxon>
        <taxon>Panicoideae</taxon>
        <taxon>Panicodae</taxon>
        <taxon>Paniceae</taxon>
        <taxon>Panicinae</taxon>
        <taxon>Panicum</taxon>
        <taxon>Panicum sect. Panicum</taxon>
    </lineage>
</organism>
<name>A0A3L6SFT0_PANMI</name>
<keyword evidence="3" id="KW-1185">Reference proteome</keyword>
<evidence type="ECO:0000256" key="1">
    <source>
        <dbReference type="SAM" id="MobiDB-lite"/>
    </source>
</evidence>
<proteinExistence type="predicted"/>
<dbReference type="AlphaFoldDB" id="A0A3L6SFT0"/>
<dbReference type="Proteomes" id="UP000275267">
    <property type="component" value="Unassembled WGS sequence"/>
</dbReference>
<dbReference type="EMBL" id="PQIB02000005">
    <property type="protein sequence ID" value="RLN19838.1"/>
    <property type="molecule type" value="Genomic_DNA"/>
</dbReference>
<comment type="caution">
    <text evidence="2">The sequence shown here is derived from an EMBL/GenBank/DDBJ whole genome shotgun (WGS) entry which is preliminary data.</text>
</comment>
<protein>
    <submittedName>
        <fullName evidence="2">Uncharacterized protein</fullName>
    </submittedName>
</protein>
<evidence type="ECO:0000313" key="2">
    <source>
        <dbReference type="EMBL" id="RLN19838.1"/>
    </source>
</evidence>